<feature type="transmembrane region" description="Helical" evidence="9">
    <location>
        <begin position="159"/>
        <end position="182"/>
    </location>
</feature>
<feature type="transmembrane region" description="Helical" evidence="9">
    <location>
        <begin position="202"/>
        <end position="225"/>
    </location>
</feature>
<dbReference type="GO" id="GO:0020037">
    <property type="term" value="F:heme binding"/>
    <property type="evidence" value="ECO:0007669"/>
    <property type="project" value="InterPro"/>
</dbReference>
<evidence type="ECO:0000256" key="1">
    <source>
        <dbReference type="ARBA" id="ARBA00002442"/>
    </source>
</evidence>
<evidence type="ECO:0000256" key="3">
    <source>
        <dbReference type="ARBA" id="ARBA00005840"/>
    </source>
</evidence>
<reference evidence="11 12" key="1">
    <citation type="submission" date="2023-08" db="EMBL/GenBank/DDBJ databases">
        <title>Pleionea litopenaei sp. nov., isolated from stomach of juvenile Litopenaeus vannamei.</title>
        <authorList>
            <person name="Rho A.M."/>
            <person name="Hwang C.Y."/>
        </authorList>
    </citation>
    <scope>NUCLEOTIDE SEQUENCE [LARGE SCALE GENOMIC DNA]</scope>
    <source>
        <strain evidence="11 12">HL-JVS1</strain>
    </source>
</reference>
<dbReference type="RefSeq" id="WP_309203358.1">
    <property type="nucleotide sequence ID" value="NZ_CP133548.1"/>
</dbReference>
<keyword evidence="5 9" id="KW-0812">Transmembrane</keyword>
<dbReference type="InterPro" id="IPR003557">
    <property type="entry name" value="Cyt_c_biogenesis_CcmC"/>
</dbReference>
<protein>
    <recommendedName>
        <fullName evidence="4 9">Heme exporter protein C</fullName>
    </recommendedName>
    <alternativeName>
        <fullName evidence="9">Cytochrome c-type biogenesis protein</fullName>
    </alternativeName>
</protein>
<dbReference type="PANTHER" id="PTHR30071">
    <property type="entry name" value="HEME EXPORTER PROTEIN C"/>
    <property type="match status" value="1"/>
</dbReference>
<dbReference type="NCBIfam" id="TIGR01191">
    <property type="entry name" value="ccmC"/>
    <property type="match status" value="1"/>
</dbReference>
<dbReference type="GO" id="GO:0005886">
    <property type="term" value="C:plasma membrane"/>
    <property type="evidence" value="ECO:0007669"/>
    <property type="project" value="UniProtKB-SubCell"/>
</dbReference>
<feature type="transmembrane region" description="Helical" evidence="9">
    <location>
        <begin position="97"/>
        <end position="116"/>
    </location>
</feature>
<evidence type="ECO:0000256" key="6">
    <source>
        <dbReference type="ARBA" id="ARBA00022748"/>
    </source>
</evidence>
<evidence type="ECO:0000313" key="11">
    <source>
        <dbReference type="EMBL" id="WMS88155.1"/>
    </source>
</evidence>
<evidence type="ECO:0000256" key="7">
    <source>
        <dbReference type="ARBA" id="ARBA00022989"/>
    </source>
</evidence>
<dbReference type="AlphaFoldDB" id="A0AA51RV59"/>
<name>A0AA51RV59_9GAMM</name>
<feature type="transmembrane region" description="Helical" evidence="9">
    <location>
        <begin position="128"/>
        <end position="147"/>
    </location>
</feature>
<feature type="transmembrane region" description="Helical" evidence="9">
    <location>
        <begin position="25"/>
        <end position="45"/>
    </location>
</feature>
<proteinExistence type="inferred from homology"/>
<keyword evidence="8 9" id="KW-0472">Membrane</keyword>
<keyword evidence="12" id="KW-1185">Reference proteome</keyword>
<gene>
    <name evidence="9" type="primary">ccmC</name>
    <name evidence="11" type="ORF">Q9312_04380</name>
</gene>
<dbReference type="Proteomes" id="UP001239782">
    <property type="component" value="Chromosome"/>
</dbReference>
<dbReference type="KEGG" id="plei:Q9312_04380"/>
<evidence type="ECO:0000256" key="4">
    <source>
        <dbReference type="ARBA" id="ARBA00016463"/>
    </source>
</evidence>
<keyword evidence="9" id="KW-1003">Cell membrane</keyword>
<feature type="transmembrane region" description="Helical" evidence="9">
    <location>
        <begin position="65"/>
        <end position="85"/>
    </location>
</feature>
<evidence type="ECO:0000256" key="9">
    <source>
        <dbReference type="RuleBase" id="RU364092"/>
    </source>
</evidence>
<evidence type="ECO:0000313" key="12">
    <source>
        <dbReference type="Proteomes" id="UP001239782"/>
    </source>
</evidence>
<dbReference type="Pfam" id="PF01578">
    <property type="entry name" value="Cytochrom_C_asm"/>
    <property type="match status" value="1"/>
</dbReference>
<feature type="domain" description="Cytochrome c assembly protein" evidence="10">
    <location>
        <begin position="15"/>
        <end position="185"/>
    </location>
</feature>
<dbReference type="PANTHER" id="PTHR30071:SF1">
    <property type="entry name" value="CYTOCHROME B_B6 PROTEIN-RELATED"/>
    <property type="match status" value="1"/>
</dbReference>
<comment type="subcellular location">
    <subcellularLocation>
        <location evidence="9">Cell inner membrane</location>
    </subcellularLocation>
    <subcellularLocation>
        <location evidence="2">Membrane</location>
        <topology evidence="2">Multi-pass membrane protein</topology>
    </subcellularLocation>
</comment>
<evidence type="ECO:0000256" key="5">
    <source>
        <dbReference type="ARBA" id="ARBA00022692"/>
    </source>
</evidence>
<organism evidence="11 12">
    <name type="scientific">Pleionea litopenaei</name>
    <dbReference type="NCBI Taxonomy" id="3070815"/>
    <lineage>
        <taxon>Bacteria</taxon>
        <taxon>Pseudomonadati</taxon>
        <taxon>Pseudomonadota</taxon>
        <taxon>Gammaproteobacteria</taxon>
        <taxon>Oceanospirillales</taxon>
        <taxon>Pleioneaceae</taxon>
        <taxon>Pleionea</taxon>
    </lineage>
</organism>
<accession>A0AA51RV59</accession>
<dbReference type="InterPro" id="IPR045062">
    <property type="entry name" value="Cyt_c_biogenesis_CcsA/CcmC"/>
</dbReference>
<keyword evidence="7 9" id="KW-1133">Transmembrane helix</keyword>
<evidence type="ECO:0000259" key="10">
    <source>
        <dbReference type="Pfam" id="PF01578"/>
    </source>
</evidence>
<dbReference type="InterPro" id="IPR002541">
    <property type="entry name" value="Cyt_c_assembly"/>
</dbReference>
<dbReference type="GO" id="GO:0015232">
    <property type="term" value="F:heme transmembrane transporter activity"/>
    <property type="evidence" value="ECO:0007669"/>
    <property type="project" value="InterPro"/>
</dbReference>
<keyword evidence="9" id="KW-0997">Cell inner membrane</keyword>
<keyword evidence="9" id="KW-0813">Transport</keyword>
<sequence>MAWTWFFRLGSPKWFYQIAARWQPWIWGLTAIGLITGVIWGLWIAPPDYYQGDLQRIMYIHVPAAYLSMFVYVVMAVSSAIGLIWRMKMAFSVAMSCSPIGAAFTFLALVTGALWGKPTWGTYWVFDARLTSELILLFLYFGHMALFNSIHERKTADKAAAILAIVGVVNIPIIHFSVEWWNSLHQSASLSKLEKPAIDSSMLWPLLIMIVSFKLFFVSLLLPYLRNHILWRERDAKWVEEEVKS</sequence>
<comment type="similarity">
    <text evidence="3 9">Belongs to the CcmC/CycZ/HelC family.</text>
</comment>
<dbReference type="PRINTS" id="PR01386">
    <property type="entry name" value="CCMCBIOGNSIS"/>
</dbReference>
<keyword evidence="6 9" id="KW-0201">Cytochrome c-type biogenesis</keyword>
<dbReference type="GO" id="GO:0017004">
    <property type="term" value="P:cytochrome complex assembly"/>
    <property type="evidence" value="ECO:0007669"/>
    <property type="project" value="UniProtKB-KW"/>
</dbReference>
<evidence type="ECO:0000256" key="2">
    <source>
        <dbReference type="ARBA" id="ARBA00004141"/>
    </source>
</evidence>
<evidence type="ECO:0000256" key="8">
    <source>
        <dbReference type="ARBA" id="ARBA00023136"/>
    </source>
</evidence>
<dbReference type="EMBL" id="CP133548">
    <property type="protein sequence ID" value="WMS88155.1"/>
    <property type="molecule type" value="Genomic_DNA"/>
</dbReference>
<comment type="function">
    <text evidence="1 9">Required for the export of heme to the periplasm for the biogenesis of c-type cytochromes.</text>
</comment>